<proteinExistence type="predicted"/>
<reference evidence="1 2" key="1">
    <citation type="submission" date="2023-03" db="EMBL/GenBank/DDBJ databases">
        <title>High recombination rates correlate with genetic variation in Cardiocondyla obscurior ants.</title>
        <authorList>
            <person name="Errbii M."/>
        </authorList>
    </citation>
    <scope>NUCLEOTIDE SEQUENCE [LARGE SCALE GENOMIC DNA]</scope>
    <source>
        <strain evidence="1">Alpha-2009</strain>
        <tissue evidence="1">Whole body</tissue>
    </source>
</reference>
<comment type="caution">
    <text evidence="1">The sequence shown here is derived from an EMBL/GenBank/DDBJ whole genome shotgun (WGS) entry which is preliminary data.</text>
</comment>
<sequence>MVSFKELESFMESMLIVALSKGIGCTNDGKAVPTDLRMSYLDNVIKGNFNINNKIETIMIAVDEEEKIDDNDDKENSETEFNIHETNYDITNWFAKQINKRLLPYLPIWTGIMRPYFNTSEEIATSSSVEAEFFDLKCRGFKNRYPIRVDKFVIEH</sequence>
<gene>
    <name evidence="1" type="ORF">PUN28_020863</name>
</gene>
<dbReference type="EMBL" id="JADYXP020000032">
    <property type="protein sequence ID" value="KAL0098876.1"/>
    <property type="molecule type" value="Genomic_DNA"/>
</dbReference>
<protein>
    <submittedName>
        <fullName evidence="1">Uncharacterized protein</fullName>
    </submittedName>
</protein>
<keyword evidence="2" id="KW-1185">Reference proteome</keyword>
<dbReference type="Proteomes" id="UP001430953">
    <property type="component" value="Unassembled WGS sequence"/>
</dbReference>
<accession>A0AAW2E987</accession>
<dbReference type="AlphaFoldDB" id="A0AAW2E987"/>
<name>A0AAW2E987_9HYME</name>
<evidence type="ECO:0000313" key="2">
    <source>
        <dbReference type="Proteomes" id="UP001430953"/>
    </source>
</evidence>
<organism evidence="1 2">
    <name type="scientific">Cardiocondyla obscurior</name>
    <dbReference type="NCBI Taxonomy" id="286306"/>
    <lineage>
        <taxon>Eukaryota</taxon>
        <taxon>Metazoa</taxon>
        <taxon>Ecdysozoa</taxon>
        <taxon>Arthropoda</taxon>
        <taxon>Hexapoda</taxon>
        <taxon>Insecta</taxon>
        <taxon>Pterygota</taxon>
        <taxon>Neoptera</taxon>
        <taxon>Endopterygota</taxon>
        <taxon>Hymenoptera</taxon>
        <taxon>Apocrita</taxon>
        <taxon>Aculeata</taxon>
        <taxon>Formicoidea</taxon>
        <taxon>Formicidae</taxon>
        <taxon>Myrmicinae</taxon>
        <taxon>Cardiocondyla</taxon>
    </lineage>
</organism>
<evidence type="ECO:0000313" key="1">
    <source>
        <dbReference type="EMBL" id="KAL0098876.1"/>
    </source>
</evidence>